<dbReference type="PANTHER" id="PTHR45641:SF19">
    <property type="entry name" value="NEPHROCYSTIN-3"/>
    <property type="match status" value="1"/>
</dbReference>
<evidence type="ECO:0000313" key="5">
    <source>
        <dbReference type="EMBL" id="KOO21313.1"/>
    </source>
</evidence>
<dbReference type="Proteomes" id="UP000037460">
    <property type="component" value="Unassembled WGS sequence"/>
</dbReference>
<dbReference type="Gene3D" id="1.25.40.10">
    <property type="entry name" value="Tetratricopeptide repeat domain"/>
    <property type="match status" value="2"/>
</dbReference>
<evidence type="ECO:0000256" key="4">
    <source>
        <dbReference type="SAM" id="SignalP"/>
    </source>
</evidence>
<accession>A0A0M0J524</accession>
<dbReference type="SUPFAM" id="SSF48452">
    <property type="entry name" value="TPR-like"/>
    <property type="match status" value="1"/>
</dbReference>
<keyword evidence="2 3" id="KW-0802">TPR repeat</keyword>
<reference evidence="6" key="1">
    <citation type="journal article" date="2015" name="PLoS Genet.">
        <title>Genome Sequence and Transcriptome Analyses of Chrysochromulina tobin: Metabolic Tools for Enhanced Algal Fitness in the Prominent Order Prymnesiales (Haptophyceae).</title>
        <authorList>
            <person name="Hovde B.T."/>
            <person name="Deodato C.R."/>
            <person name="Hunsperger H.M."/>
            <person name="Ryken S.A."/>
            <person name="Yost W."/>
            <person name="Jha R.K."/>
            <person name="Patterson J."/>
            <person name="Monnat R.J. Jr."/>
            <person name="Barlow S.B."/>
            <person name="Starkenburg S.R."/>
            <person name="Cattolico R.A."/>
        </authorList>
    </citation>
    <scope>NUCLEOTIDE SEQUENCE</scope>
    <source>
        <strain evidence="6">CCMP291</strain>
    </source>
</reference>
<gene>
    <name evidence="5" type="ORF">Ctob_000154</name>
</gene>
<protein>
    <submittedName>
        <fullName evidence="5">Uncharacterized protein</fullName>
    </submittedName>
</protein>
<dbReference type="InterPro" id="IPR011990">
    <property type="entry name" value="TPR-like_helical_dom_sf"/>
</dbReference>
<organism evidence="5 6">
    <name type="scientific">Chrysochromulina tobinii</name>
    <dbReference type="NCBI Taxonomy" id="1460289"/>
    <lineage>
        <taxon>Eukaryota</taxon>
        <taxon>Haptista</taxon>
        <taxon>Haptophyta</taxon>
        <taxon>Prymnesiophyceae</taxon>
        <taxon>Prymnesiales</taxon>
        <taxon>Chrysochromulinaceae</taxon>
        <taxon>Chrysochromulina</taxon>
    </lineage>
</organism>
<evidence type="ECO:0000256" key="3">
    <source>
        <dbReference type="PROSITE-ProRule" id="PRU00339"/>
    </source>
</evidence>
<evidence type="ECO:0000256" key="1">
    <source>
        <dbReference type="ARBA" id="ARBA00022737"/>
    </source>
</evidence>
<dbReference type="PANTHER" id="PTHR45641">
    <property type="entry name" value="TETRATRICOPEPTIDE REPEAT PROTEIN (AFU_ORTHOLOGUE AFUA_6G03870)"/>
    <property type="match status" value="1"/>
</dbReference>
<feature type="repeat" description="TPR" evidence="3">
    <location>
        <begin position="73"/>
        <end position="106"/>
    </location>
</feature>
<evidence type="ECO:0000256" key="2">
    <source>
        <dbReference type="ARBA" id="ARBA00022803"/>
    </source>
</evidence>
<sequence length="405" mass="42384">MAISSALVCAALASALLAQPPAQTFVLKGPGVQAREDGLAAVAGGRYAEAVPLLERAIRSPPTRTAGERQAAATAENALGGAFKALGRHNEALAAFRRALALLDGSGALLDEATVESNLGAVLADTGRPKEAEARYSRALRTLDAAVHADDDDDEAAAAEEGDELTIAHARARADVLNNMADLRHGAGRLEEAHALHARALALRQRALGARHGDLASSLNNVAVLLLDLRRHDEAVKLLRRAAKISKTAAGAKHPQHATALANLGGALTQLGRHSDARSYLQRAVAINTAALGDAHESTRGASFSPRVFDDTLAAKHIEATLERLSRVTITVPADVRLTDFVLAAANVEQQSSQVAVSFVRSSEGLRLVAYGSQRALQSIVQAIRLHSKEGISITWQLAAAGRGA</sequence>
<keyword evidence="6" id="KW-1185">Reference proteome</keyword>
<dbReference type="SMART" id="SM00028">
    <property type="entry name" value="TPR"/>
    <property type="match status" value="5"/>
</dbReference>
<keyword evidence="4" id="KW-0732">Signal</keyword>
<keyword evidence="1" id="KW-0677">Repeat</keyword>
<dbReference type="Pfam" id="PF13374">
    <property type="entry name" value="TPR_10"/>
    <property type="match status" value="1"/>
</dbReference>
<name>A0A0M0J524_9EUKA</name>
<evidence type="ECO:0000313" key="6">
    <source>
        <dbReference type="Proteomes" id="UP000037460"/>
    </source>
</evidence>
<feature type="chain" id="PRO_5005601412" evidence="4">
    <location>
        <begin position="19"/>
        <end position="405"/>
    </location>
</feature>
<feature type="repeat" description="TPR" evidence="3">
    <location>
        <begin position="258"/>
        <end position="291"/>
    </location>
</feature>
<dbReference type="InterPro" id="IPR019734">
    <property type="entry name" value="TPR_rpt"/>
</dbReference>
<dbReference type="EMBL" id="JWZX01003373">
    <property type="protein sequence ID" value="KOO21313.1"/>
    <property type="molecule type" value="Genomic_DNA"/>
</dbReference>
<feature type="signal peptide" evidence="4">
    <location>
        <begin position="1"/>
        <end position="18"/>
    </location>
</feature>
<dbReference type="AlphaFoldDB" id="A0A0M0J524"/>
<dbReference type="PROSITE" id="PS50005">
    <property type="entry name" value="TPR"/>
    <property type="match status" value="2"/>
</dbReference>
<proteinExistence type="predicted"/>
<comment type="caution">
    <text evidence="5">The sequence shown here is derived from an EMBL/GenBank/DDBJ whole genome shotgun (WGS) entry which is preliminary data.</text>
</comment>
<dbReference type="Pfam" id="PF13424">
    <property type="entry name" value="TPR_12"/>
    <property type="match status" value="2"/>
</dbReference>